<keyword evidence="1" id="KW-0808">Transferase</keyword>
<dbReference type="GO" id="GO:0008897">
    <property type="term" value="F:holo-[acyl-carrier-protein] synthase activity"/>
    <property type="evidence" value="ECO:0007669"/>
    <property type="project" value="InterPro"/>
</dbReference>
<gene>
    <name evidence="3" type="ORF">C7K55_09865</name>
</gene>
<evidence type="ECO:0000313" key="3">
    <source>
        <dbReference type="EMBL" id="PSJ04528.1"/>
    </source>
</evidence>
<comment type="caution">
    <text evidence="3">The sequence shown here is derived from an EMBL/GenBank/DDBJ whole genome shotgun (WGS) entry which is preliminary data.</text>
</comment>
<sequence>MNVQPNSQVSLGSSLDLPQRPAPQLWLRYLEGGDLGCLSTDEWSWGLGLPELQRSRYFQSRALLRQQLADVLGCAGAAVPLHSPPGQPPLLGNGLGWVSLSHSGAGLLIGYSGSAIGVDLESTARPIEPAVLLRRFYPEPEQAQLRDLTGEELRRAVLNSWVLKEAAIKWRHRTLAAELAQWCYDHTSGSLLNLSDGAKPDHSSALQQDWRWAAVGEGCAGLMLQSPGQPEELMGQQGA</sequence>
<dbReference type="Proteomes" id="UP000243002">
    <property type="component" value="Unassembled WGS sequence"/>
</dbReference>
<organism evidence="3 4">
    <name type="scientific">Cyanobium usitatum str. Tous</name>
    <dbReference type="NCBI Taxonomy" id="2116684"/>
    <lineage>
        <taxon>Bacteria</taxon>
        <taxon>Bacillati</taxon>
        <taxon>Cyanobacteriota</taxon>
        <taxon>Cyanophyceae</taxon>
        <taxon>Synechococcales</taxon>
        <taxon>Prochlorococcaceae</taxon>
        <taxon>Cyanobium</taxon>
    </lineage>
</organism>
<dbReference type="EMBL" id="PXXO01000011">
    <property type="protein sequence ID" value="PSJ04528.1"/>
    <property type="molecule type" value="Genomic_DNA"/>
</dbReference>
<dbReference type="SUPFAM" id="SSF56214">
    <property type="entry name" value="4'-phosphopantetheinyl transferase"/>
    <property type="match status" value="1"/>
</dbReference>
<protein>
    <recommendedName>
        <fullName evidence="2">4'-phosphopantetheinyl transferase domain-containing protein</fullName>
    </recommendedName>
</protein>
<dbReference type="AlphaFoldDB" id="A0A2P7MTF4"/>
<keyword evidence="4" id="KW-1185">Reference proteome</keyword>
<proteinExistence type="predicted"/>
<dbReference type="InterPro" id="IPR037143">
    <property type="entry name" value="4-PPantetheinyl_Trfase_dom_sf"/>
</dbReference>
<evidence type="ECO:0000256" key="1">
    <source>
        <dbReference type="ARBA" id="ARBA00022679"/>
    </source>
</evidence>
<reference evidence="3 4" key="1">
    <citation type="journal article" date="2018" name="Environ. Microbiol.">
        <title>Ecological and genomic features of two widespread freshwater picocyanobacteria.</title>
        <authorList>
            <person name="Cabello-Yeves P.J."/>
            <person name="Picazo A."/>
            <person name="Camacho A."/>
            <person name="Callieri C."/>
            <person name="Rosselli R."/>
            <person name="Roda-Garcia J.J."/>
            <person name="Coutinho F.H."/>
            <person name="Rodriguez-Valera F."/>
        </authorList>
    </citation>
    <scope>NUCLEOTIDE SEQUENCE [LARGE SCALE GENOMIC DNA]</scope>
    <source>
        <strain evidence="3 4">Tous</strain>
    </source>
</reference>
<dbReference type="GO" id="GO:0000287">
    <property type="term" value="F:magnesium ion binding"/>
    <property type="evidence" value="ECO:0007669"/>
    <property type="project" value="InterPro"/>
</dbReference>
<accession>A0A2P7MTF4</accession>
<dbReference type="Pfam" id="PF01648">
    <property type="entry name" value="ACPS"/>
    <property type="match status" value="1"/>
</dbReference>
<name>A0A2P7MTF4_9CYAN</name>
<dbReference type="Gene3D" id="3.90.470.20">
    <property type="entry name" value="4'-phosphopantetheinyl transferase domain"/>
    <property type="match status" value="1"/>
</dbReference>
<evidence type="ECO:0000259" key="2">
    <source>
        <dbReference type="Pfam" id="PF01648"/>
    </source>
</evidence>
<dbReference type="InterPro" id="IPR008278">
    <property type="entry name" value="4-PPantetheinyl_Trfase_dom"/>
</dbReference>
<evidence type="ECO:0000313" key="4">
    <source>
        <dbReference type="Proteomes" id="UP000243002"/>
    </source>
</evidence>
<feature type="domain" description="4'-phosphopantetheinyl transferase" evidence="2">
    <location>
        <begin position="115"/>
        <end position="210"/>
    </location>
</feature>